<organism evidence="2 3">
    <name type="scientific">Pogonomyrmex barbatus</name>
    <name type="common">red harvester ant</name>
    <dbReference type="NCBI Taxonomy" id="144034"/>
    <lineage>
        <taxon>Eukaryota</taxon>
        <taxon>Metazoa</taxon>
        <taxon>Ecdysozoa</taxon>
        <taxon>Arthropoda</taxon>
        <taxon>Hexapoda</taxon>
        <taxon>Insecta</taxon>
        <taxon>Pterygota</taxon>
        <taxon>Neoptera</taxon>
        <taxon>Endopterygota</taxon>
        <taxon>Hymenoptera</taxon>
        <taxon>Apocrita</taxon>
        <taxon>Aculeata</taxon>
        <taxon>Formicoidea</taxon>
        <taxon>Formicidae</taxon>
        <taxon>Myrmicinae</taxon>
        <taxon>Pogonomyrmex</taxon>
    </lineage>
</organism>
<dbReference type="RefSeq" id="XP_025074592.1">
    <property type="nucleotide sequence ID" value="XM_025218807.1"/>
</dbReference>
<dbReference type="OrthoDB" id="7685157at2759"/>
<dbReference type="Proteomes" id="UP000504615">
    <property type="component" value="Unplaced"/>
</dbReference>
<evidence type="ECO:0000313" key="3">
    <source>
        <dbReference type="RefSeq" id="XP_025074592.1"/>
    </source>
</evidence>
<evidence type="ECO:0000313" key="2">
    <source>
        <dbReference type="Proteomes" id="UP000504615"/>
    </source>
</evidence>
<feature type="compositionally biased region" description="Basic and acidic residues" evidence="1">
    <location>
        <begin position="303"/>
        <end position="338"/>
    </location>
</feature>
<sequence>MPNIREPDRNFDIPESIALSAGRDRLGQNVTVASYRRRHHLAEEVPGLYIRRLTLEDPRRREPSGSRSQSPARHICHPRSGCARSVRGSSYRSWLERIRKESPPFLTIVSLELPESPIPLIESQANARLRRDGSNEAANDKDDILDEFLERVTEVGKDKEREVRIARNSVSWKSHHSSKKDDESLECTKAPATLEECTRNIIEGPSCEGSNRPRDTGDDCICCEIPGTKDLRINIRRKTEVTRTLPCTPSPEMTHAIRIAMKYHDRIQSCDTGCKTDDDESPREEQGGGGGGGGGRKASGGRGGERWQANEEREEQEGSSRSVEREEGIGEARRSLGRRERHVRLHAKLQ</sequence>
<evidence type="ECO:0000256" key="1">
    <source>
        <dbReference type="SAM" id="MobiDB-lite"/>
    </source>
</evidence>
<dbReference type="GeneID" id="105429275"/>
<feature type="region of interest" description="Disordered" evidence="1">
    <location>
        <begin position="273"/>
        <end position="350"/>
    </location>
</feature>
<name>A0A8N1S8Y8_9HYME</name>
<feature type="compositionally biased region" description="Gly residues" evidence="1">
    <location>
        <begin position="287"/>
        <end position="302"/>
    </location>
</feature>
<gene>
    <name evidence="3" type="primary">LOC105429275</name>
</gene>
<feature type="compositionally biased region" description="Basic residues" evidence="1">
    <location>
        <begin position="339"/>
        <end position="350"/>
    </location>
</feature>
<feature type="region of interest" description="Disordered" evidence="1">
    <location>
        <begin position="56"/>
        <end position="81"/>
    </location>
</feature>
<accession>A0A8N1S8Y8</accession>
<dbReference type="AlphaFoldDB" id="A0A8N1S8Y8"/>
<keyword evidence="2" id="KW-1185">Reference proteome</keyword>
<proteinExistence type="predicted"/>
<reference evidence="3" key="1">
    <citation type="submission" date="2025-08" db="UniProtKB">
        <authorList>
            <consortium name="RefSeq"/>
        </authorList>
    </citation>
    <scope>IDENTIFICATION</scope>
</reference>
<protein>
    <submittedName>
        <fullName evidence="3">Uncharacterized protein LOC105429275</fullName>
    </submittedName>
</protein>